<feature type="transmembrane region" description="Helical" evidence="1">
    <location>
        <begin position="360"/>
        <end position="381"/>
    </location>
</feature>
<sequence>MRNSIKISKVNINFNQPKGLHIIAFMIFCLCLCIAPFMTILNGYGNINFFYNRNDHLFVIFFAGIFGCISNYIFGSTKSIIHGLQFIIVAIVLSFIHNMVLFSCATLWIGLAIVIVNLLFNLSAFYLKTDIRRIYGFIGVYSSALLGIATGIIIYFLVLKNMYHFKILYLLIIIFLLLFFLKNSYKLNTSLTSQTERINISFYGVLLIFFIFAFILFYLLVNLNVFSSLNLVILPLSLIYLHVITVTNNKENGKNLLKYIYFSLALIVINKIFYLSFLRYEDVVDPIYLNSAISTFLFLLAEYLLCIIIYFGWRFKFIALRIESITNSHIIKTMLYIEAIRVFILITAIFTNNILISNIILIFATILSLVLNIFIVPIYFSLGKILASGKNEIITTTLIYLIFSSLIFVSFLYDISISL</sequence>
<feature type="transmembrane region" description="Helical" evidence="1">
    <location>
        <begin position="163"/>
        <end position="181"/>
    </location>
</feature>
<organism evidence="3">
    <name type="scientific">Francisella tularensis subsp. holarctica</name>
    <dbReference type="NCBI Taxonomy" id="119857"/>
    <lineage>
        <taxon>Bacteria</taxon>
        <taxon>Pseudomonadati</taxon>
        <taxon>Pseudomonadota</taxon>
        <taxon>Gammaproteobacteria</taxon>
        <taxon>Thiotrichales</taxon>
        <taxon>Francisellaceae</taxon>
        <taxon>Francisella</taxon>
    </lineage>
</organism>
<feature type="transmembrane region" description="Helical" evidence="1">
    <location>
        <begin position="56"/>
        <end position="74"/>
    </location>
</feature>
<dbReference type="KEGG" id="ftv:CH67_1256"/>
<dbReference type="EMBL" id="JAAGKH010000001">
    <property type="protein sequence ID" value="NDR88189.1"/>
    <property type="molecule type" value="Genomic_DNA"/>
</dbReference>
<dbReference type="HOGENOM" id="CLU_655141_0_0_6"/>
<evidence type="ECO:0000313" key="3">
    <source>
        <dbReference type="EMBL" id="NDS67601.1"/>
    </source>
</evidence>
<feature type="transmembrane region" description="Helical" evidence="1">
    <location>
        <begin position="334"/>
        <end position="354"/>
    </location>
</feature>
<reference evidence="3" key="2">
    <citation type="submission" date="2020-02" db="EMBL/GenBank/DDBJ databases">
        <title>Using affinity propagation clustering for identifying bacterial clades and subclades with whole-genome sequences of Francisella tularensis.</title>
        <authorList>
            <person name="Homeier-Bachmann T."/>
            <person name="Abdel-Glil M.Y."/>
            <person name="Hackbart A."/>
            <person name="Hotzel H."/>
            <person name="Tomaso H."/>
        </authorList>
    </citation>
    <scope>NUCLEOTIDE SEQUENCE</scope>
    <source>
        <strain evidence="3">15T0085</strain>
        <strain evidence="2">17T1429</strain>
    </source>
</reference>
<gene>
    <name evidence="3" type="ORF">FWI86_00225</name>
    <name evidence="2" type="ORF">FWJ04_00200</name>
</gene>
<dbReference type="KEGG" id="ftz:CH68_988"/>
<accession>A0A0B3VYN1</accession>
<dbReference type="KEGG" id="ftc:DA46_1887"/>
<dbReference type="OMA" id="CCCHYYI"/>
<feature type="transmembrane region" description="Helical" evidence="1">
    <location>
        <begin position="259"/>
        <end position="280"/>
    </location>
</feature>
<feature type="transmembrane region" description="Helical" evidence="1">
    <location>
        <begin position="134"/>
        <end position="157"/>
    </location>
</feature>
<feature type="transmembrane region" description="Helical" evidence="1">
    <location>
        <begin position="107"/>
        <end position="127"/>
    </location>
</feature>
<evidence type="ECO:0000256" key="1">
    <source>
        <dbReference type="SAM" id="Phobius"/>
    </source>
</evidence>
<evidence type="ECO:0000313" key="2">
    <source>
        <dbReference type="EMBL" id="NDR88189.1"/>
    </source>
</evidence>
<comment type="caution">
    <text evidence="3">The sequence shown here is derived from an EMBL/GenBank/DDBJ whole genome shotgun (WGS) entry which is preliminary data.</text>
</comment>
<dbReference type="AlphaFoldDB" id="A0A0B3VYN1"/>
<feature type="transmembrane region" description="Helical" evidence="1">
    <location>
        <begin position="292"/>
        <end position="313"/>
    </location>
</feature>
<feature type="transmembrane region" description="Helical" evidence="1">
    <location>
        <begin position="81"/>
        <end position="101"/>
    </location>
</feature>
<dbReference type="RefSeq" id="WP_003015685.1">
    <property type="nucleotide sequence ID" value="NZ_CP009693.1"/>
</dbReference>
<feature type="transmembrane region" description="Helical" evidence="1">
    <location>
        <begin position="202"/>
        <end position="221"/>
    </location>
</feature>
<keyword evidence="1" id="KW-0812">Transmembrane</keyword>
<dbReference type="EMBL" id="JAAGJP010000001">
    <property type="protein sequence ID" value="NDS67601.1"/>
    <property type="molecule type" value="Genomic_DNA"/>
</dbReference>
<feature type="transmembrane region" description="Helical" evidence="1">
    <location>
        <begin position="227"/>
        <end position="247"/>
    </location>
</feature>
<proteinExistence type="predicted"/>
<feature type="transmembrane region" description="Helical" evidence="1">
    <location>
        <begin position="393"/>
        <end position="413"/>
    </location>
</feature>
<keyword evidence="1" id="KW-1133">Transmembrane helix</keyword>
<name>A0A0B3VYN1_FRATU</name>
<keyword evidence="1" id="KW-0472">Membrane</keyword>
<feature type="transmembrane region" description="Helical" evidence="1">
    <location>
        <begin position="20"/>
        <end position="44"/>
    </location>
</feature>
<protein>
    <submittedName>
        <fullName evidence="3">Uncharacterized protein</fullName>
    </submittedName>
</protein>
<reference evidence="3" key="1">
    <citation type="submission" date="2019-08" db="EMBL/GenBank/DDBJ databases">
        <authorList>
            <person name="Busch A."/>
        </authorList>
    </citation>
    <scope>NUCLEOTIDE SEQUENCE</scope>
    <source>
        <strain evidence="3">15T0085</strain>
        <strain evidence="2">17T1429</strain>
    </source>
</reference>